<reference evidence="1 2" key="1">
    <citation type="submission" date="2016-12" db="EMBL/GenBank/DDBJ databases">
        <title>Diversity of luminous bacteria.</title>
        <authorList>
            <person name="Yoshizawa S."/>
            <person name="Kogure K."/>
        </authorList>
    </citation>
    <scope>NUCLEOTIDE SEQUENCE [LARGE SCALE GENOMIC DNA]</scope>
    <source>
        <strain evidence="1 2">LC1-200</strain>
    </source>
</reference>
<accession>A0A2S7VIK8</accession>
<organism evidence="1 2">
    <name type="scientific">Photobacterium angustum</name>
    <dbReference type="NCBI Taxonomy" id="661"/>
    <lineage>
        <taxon>Bacteria</taxon>
        <taxon>Pseudomonadati</taxon>
        <taxon>Pseudomonadota</taxon>
        <taxon>Gammaproteobacteria</taxon>
        <taxon>Vibrionales</taxon>
        <taxon>Vibrionaceae</taxon>
        <taxon>Photobacterium</taxon>
    </lineage>
</organism>
<dbReference type="SUPFAM" id="SSF69118">
    <property type="entry name" value="AhpD-like"/>
    <property type="match status" value="1"/>
</dbReference>
<protein>
    <recommendedName>
        <fullName evidence="3">Alkylhydroperoxidase</fullName>
    </recommendedName>
</protein>
<dbReference type="Proteomes" id="UP000238730">
    <property type="component" value="Unassembled WGS sequence"/>
</dbReference>
<evidence type="ECO:0000313" key="2">
    <source>
        <dbReference type="Proteomes" id="UP000238730"/>
    </source>
</evidence>
<proteinExistence type="predicted"/>
<dbReference type="Gene3D" id="1.20.1290.10">
    <property type="entry name" value="AhpD-like"/>
    <property type="match status" value="1"/>
</dbReference>
<sequence length="169" mass="18815">MPTDTTFDNSELLHSLISRQSLLANNRIQYIAYAAALATQNSTVLQRIKLQVGDINSLQFADIKHAVMRMAMTNNYYMAIQNLHLSNIKQSNALELKPLHSLDIDDETAYYYACIAACMVNQGYSCLDGHVDLLRSLNESDDAINAALRLTASIMAMAQADFISQYAQC</sequence>
<dbReference type="RefSeq" id="WP_105061853.1">
    <property type="nucleotide sequence ID" value="NZ_MSCJ01000003.1"/>
</dbReference>
<evidence type="ECO:0000313" key="1">
    <source>
        <dbReference type="EMBL" id="PQJ62013.1"/>
    </source>
</evidence>
<comment type="caution">
    <text evidence="1">The sequence shown here is derived from an EMBL/GenBank/DDBJ whole genome shotgun (WGS) entry which is preliminary data.</text>
</comment>
<dbReference type="EMBL" id="MSCJ01000003">
    <property type="protein sequence ID" value="PQJ62013.1"/>
    <property type="molecule type" value="Genomic_DNA"/>
</dbReference>
<gene>
    <name evidence="1" type="ORF">BTO08_17305</name>
</gene>
<dbReference type="AlphaFoldDB" id="A0A2S7VIK8"/>
<evidence type="ECO:0008006" key="3">
    <source>
        <dbReference type="Google" id="ProtNLM"/>
    </source>
</evidence>
<dbReference type="OrthoDB" id="5826131at2"/>
<name>A0A2S7VIK8_PHOAN</name>
<dbReference type="InterPro" id="IPR029032">
    <property type="entry name" value="AhpD-like"/>
</dbReference>